<proteinExistence type="inferred from homology"/>
<evidence type="ECO:0000256" key="5">
    <source>
        <dbReference type="ARBA" id="ARBA00022729"/>
    </source>
</evidence>
<reference evidence="10" key="1">
    <citation type="journal article" date="2015" name="Nat. Genet.">
        <title>The genome and transcriptome of the zoonotic hookworm Ancylostoma ceylanicum identify infection-specific gene families.</title>
        <authorList>
            <person name="Schwarz E.M."/>
            <person name="Hu Y."/>
            <person name="Antoshechkin I."/>
            <person name="Miller M.M."/>
            <person name="Sternberg P.W."/>
            <person name="Aroian R.V."/>
        </authorList>
    </citation>
    <scope>NUCLEOTIDE SEQUENCE</scope>
    <source>
        <strain evidence="10">HY135</strain>
    </source>
</reference>
<organism evidence="9 10">
    <name type="scientific">Ancylostoma ceylanicum</name>
    <dbReference type="NCBI Taxonomy" id="53326"/>
    <lineage>
        <taxon>Eukaryota</taxon>
        <taxon>Metazoa</taxon>
        <taxon>Ecdysozoa</taxon>
        <taxon>Nematoda</taxon>
        <taxon>Chromadorea</taxon>
        <taxon>Rhabditida</taxon>
        <taxon>Rhabditina</taxon>
        <taxon>Rhabditomorpha</taxon>
        <taxon>Strongyloidea</taxon>
        <taxon>Ancylostomatidae</taxon>
        <taxon>Ancylostomatinae</taxon>
        <taxon>Ancylostoma</taxon>
    </lineage>
</organism>
<feature type="signal peptide" evidence="8">
    <location>
        <begin position="1"/>
        <end position="21"/>
    </location>
</feature>
<dbReference type="AlphaFoldDB" id="A0A016VSL4"/>
<evidence type="ECO:0000256" key="6">
    <source>
        <dbReference type="ARBA" id="ARBA00023054"/>
    </source>
</evidence>
<evidence type="ECO:0000256" key="4">
    <source>
        <dbReference type="ARBA" id="ARBA00022525"/>
    </source>
</evidence>
<dbReference type="PANTHER" id="PTHR31418">
    <property type="entry name" value="FATTY-ACID AND RETINOL-BINDING PROTEIN 1"/>
    <property type="match status" value="1"/>
</dbReference>
<evidence type="ECO:0000256" key="8">
    <source>
        <dbReference type="SAM" id="SignalP"/>
    </source>
</evidence>
<keyword evidence="10" id="KW-1185">Reference proteome</keyword>
<evidence type="ECO:0000313" key="9">
    <source>
        <dbReference type="EMBL" id="EYC30410.1"/>
    </source>
</evidence>
<evidence type="ECO:0000256" key="7">
    <source>
        <dbReference type="ARBA" id="ARBA00023121"/>
    </source>
</evidence>
<keyword evidence="5 8" id="KW-0732">Signal</keyword>
<dbReference type="OrthoDB" id="5803708at2759"/>
<dbReference type="Proteomes" id="UP000024635">
    <property type="component" value="Unassembled WGS sequence"/>
</dbReference>
<dbReference type="Pfam" id="PF05823">
    <property type="entry name" value="Gp-FAR-1"/>
    <property type="match status" value="1"/>
</dbReference>
<comment type="subcellular location">
    <subcellularLocation>
        <location evidence="1">Secreted</location>
    </subcellularLocation>
</comment>
<comment type="caution">
    <text evidence="9">The sequence shown here is derived from an EMBL/GenBank/DDBJ whole genome shotgun (WGS) entry which is preliminary data.</text>
</comment>
<evidence type="ECO:0000256" key="1">
    <source>
        <dbReference type="ARBA" id="ARBA00004613"/>
    </source>
</evidence>
<dbReference type="EMBL" id="JARK01001341">
    <property type="protein sequence ID" value="EYC30410.1"/>
    <property type="molecule type" value="Genomic_DNA"/>
</dbReference>
<dbReference type="STRING" id="53326.A0A016VSL4"/>
<keyword evidence="4" id="KW-0964">Secreted</keyword>
<feature type="chain" id="PRO_5001493872" description="Fatty-acid and retinol-binding protein 1" evidence="8">
    <location>
        <begin position="22"/>
        <end position="175"/>
    </location>
</feature>
<dbReference type="PANTHER" id="PTHR31418:SF7">
    <property type="entry name" value="FATTY-ACID AND RETINOL-BINDING PROTEIN 1"/>
    <property type="match status" value="1"/>
</dbReference>
<protein>
    <recommendedName>
        <fullName evidence="3">Fatty-acid and retinol-binding protein 1</fullName>
    </recommendedName>
</protein>
<evidence type="ECO:0000256" key="2">
    <source>
        <dbReference type="ARBA" id="ARBA00006648"/>
    </source>
</evidence>
<keyword evidence="7" id="KW-0446">Lipid-binding</keyword>
<name>A0A016VSL4_9BILA</name>
<evidence type="ECO:0000313" key="10">
    <source>
        <dbReference type="Proteomes" id="UP000024635"/>
    </source>
</evidence>
<accession>A0A016VSL4</accession>
<keyword evidence="6" id="KW-0175">Coiled coil</keyword>
<dbReference type="GO" id="GO:0005576">
    <property type="term" value="C:extracellular region"/>
    <property type="evidence" value="ECO:0007669"/>
    <property type="project" value="UniProtKB-SubCell"/>
</dbReference>
<evidence type="ECO:0000256" key="3">
    <source>
        <dbReference type="ARBA" id="ARBA00017453"/>
    </source>
</evidence>
<sequence>MIQRFVVFATILFVHISAVKLEDFPEEYRELMPERVKSLIVGLSSQEQATMKEVYENLHTYKNDQEVVAAIRAKSPGLASKLEQFQSWWSEKAAGLGPEARAYFDAMHENAYKIRARFYAGKRPSNAEIKQAALETITKYKALSAAAKADFQKQFPLLTRMLSNDETYKAIQSLN</sequence>
<gene>
    <name evidence="9" type="primary">Acey_s0005.g2638</name>
    <name evidence="9" type="ORF">Y032_0005g2638</name>
</gene>
<comment type="similarity">
    <text evidence="2">Belongs to the fatty-acid and retinol-binding protein (FARBP) family.</text>
</comment>
<dbReference type="GO" id="GO:0008289">
    <property type="term" value="F:lipid binding"/>
    <property type="evidence" value="ECO:0007669"/>
    <property type="project" value="UniProtKB-KW"/>
</dbReference>
<dbReference type="Gene3D" id="1.20.120.1100">
    <property type="match status" value="1"/>
</dbReference>
<dbReference type="InterPro" id="IPR008632">
    <property type="entry name" value="Gp-FAR-1"/>
</dbReference>